<keyword evidence="9 12" id="KW-1133">Transmembrane helix</keyword>
<dbReference type="EC" id="2.7.13.3" evidence="3"/>
<evidence type="ECO:0000256" key="5">
    <source>
        <dbReference type="ARBA" id="ARBA00022553"/>
    </source>
</evidence>
<keyword evidence="5" id="KW-0597">Phosphoprotein</keyword>
<evidence type="ECO:0000259" key="13">
    <source>
        <dbReference type="PROSITE" id="PS50109"/>
    </source>
</evidence>
<evidence type="ECO:0000256" key="9">
    <source>
        <dbReference type="ARBA" id="ARBA00022989"/>
    </source>
</evidence>
<dbReference type="Proteomes" id="UP001156903">
    <property type="component" value="Unassembled WGS sequence"/>
</dbReference>
<dbReference type="InterPro" id="IPR029151">
    <property type="entry name" value="Sensor-like_sf"/>
</dbReference>
<gene>
    <name evidence="15" type="primary">creC</name>
    <name evidence="15" type="ORF">GCM10007935_19710</name>
</gene>
<dbReference type="Gene3D" id="3.30.450.20">
    <property type="entry name" value="PAS domain"/>
    <property type="match status" value="1"/>
</dbReference>
<dbReference type="NCBIfam" id="NF008312">
    <property type="entry name" value="PRK11100.1"/>
    <property type="match status" value="1"/>
</dbReference>
<dbReference type="InterPro" id="IPR050428">
    <property type="entry name" value="TCS_sensor_his_kinase"/>
</dbReference>
<evidence type="ECO:0000256" key="8">
    <source>
        <dbReference type="ARBA" id="ARBA00022777"/>
    </source>
</evidence>
<protein>
    <recommendedName>
        <fullName evidence="3">histidine kinase</fullName>
        <ecNumber evidence="3">2.7.13.3</ecNumber>
    </recommendedName>
</protein>
<dbReference type="PANTHER" id="PTHR45436:SF10">
    <property type="entry name" value="HISTIDINE KINASE"/>
    <property type="match status" value="1"/>
</dbReference>
<dbReference type="SMART" id="SM00387">
    <property type="entry name" value="HATPase_c"/>
    <property type="match status" value="1"/>
</dbReference>
<dbReference type="SUPFAM" id="SSF47384">
    <property type="entry name" value="Homodimeric domain of signal transducing histidine kinase"/>
    <property type="match status" value="1"/>
</dbReference>
<reference evidence="16" key="1">
    <citation type="journal article" date="2019" name="Int. J. Syst. Evol. Microbiol.">
        <title>The Global Catalogue of Microorganisms (GCM) 10K type strain sequencing project: providing services to taxonomists for standard genome sequencing and annotation.</title>
        <authorList>
            <consortium name="The Broad Institute Genomics Platform"/>
            <consortium name="The Broad Institute Genome Sequencing Center for Infectious Disease"/>
            <person name="Wu L."/>
            <person name="Ma J."/>
        </authorList>
    </citation>
    <scope>NUCLEOTIDE SEQUENCE [LARGE SCALE GENOMIC DNA]</scope>
    <source>
        <strain evidence="16">NBRC 109341</strain>
    </source>
</reference>
<dbReference type="Pfam" id="PF02518">
    <property type="entry name" value="HATPase_c"/>
    <property type="match status" value="1"/>
</dbReference>
<keyword evidence="8 15" id="KW-0418">Kinase</keyword>
<dbReference type="SUPFAM" id="SSF103190">
    <property type="entry name" value="Sensory domain-like"/>
    <property type="match status" value="1"/>
</dbReference>
<dbReference type="InterPro" id="IPR003594">
    <property type="entry name" value="HATPase_dom"/>
</dbReference>
<evidence type="ECO:0000256" key="3">
    <source>
        <dbReference type="ARBA" id="ARBA00012438"/>
    </source>
</evidence>
<keyword evidence="11 12" id="KW-0472">Membrane</keyword>
<dbReference type="GO" id="GO:0016301">
    <property type="term" value="F:kinase activity"/>
    <property type="evidence" value="ECO:0007669"/>
    <property type="project" value="UniProtKB-KW"/>
</dbReference>
<sequence>MRIGLRLLLAFFLVLGLSAVVVLRVFTEEIKPGTRLAMEDSLVDTAQALAQLAAPDLKAGRIGDGAFADAMTALASARPQARIHGFDKDRVDLRITVTDAQGIVRFDSQGLTVGQDHSRWNDVYRTLRGEYGARSSPASADRPNDTVMHVAAPVRDGDRIIGALAVSRPNQSLEPYIRRSQDRVLRWSWGVLGLTLVMGLLVSWWLASSLSRLRGYALAVSRGERVPLPRLGRLSGNTEFTDLASALERMHLKLEDRAYVEHYVHTLTHELKSPLAAIRGAAELLQEPLPDAERQRFAHHIETQTGRLQQLIERLLTLAEVEHMRQLTDVEEVDLTALTHDALHALEPRLRTKRLRVDGGPWAAAPLRGNRFLLAQALRNLLDNAIDFAPEDSALTLGIARDGAHWVWTLADSGPGIPDYALARVFDRFYSLPRGAGQERSSGLGLCLVHEVCQLHGGEVSLGNRQPPPGCLVRWRLPLRPPAGR</sequence>
<dbReference type="RefSeq" id="WP_284307649.1">
    <property type="nucleotide sequence ID" value="NZ_BSPB01000013.1"/>
</dbReference>
<feature type="transmembrane region" description="Helical" evidence="12">
    <location>
        <begin position="187"/>
        <end position="207"/>
    </location>
</feature>
<dbReference type="EMBL" id="BSPB01000013">
    <property type="protein sequence ID" value="GLS14540.1"/>
    <property type="molecule type" value="Genomic_DNA"/>
</dbReference>
<evidence type="ECO:0000259" key="14">
    <source>
        <dbReference type="PROSITE" id="PS50885"/>
    </source>
</evidence>
<dbReference type="CDD" id="cd00082">
    <property type="entry name" value="HisKA"/>
    <property type="match status" value="1"/>
</dbReference>
<keyword evidence="6" id="KW-0808">Transferase</keyword>
<comment type="caution">
    <text evidence="15">The sequence shown here is derived from an EMBL/GenBank/DDBJ whole genome shotgun (WGS) entry which is preliminary data.</text>
</comment>
<feature type="domain" description="HAMP" evidence="14">
    <location>
        <begin position="204"/>
        <end position="259"/>
    </location>
</feature>
<dbReference type="PROSITE" id="PS50109">
    <property type="entry name" value="HIS_KIN"/>
    <property type="match status" value="1"/>
</dbReference>
<keyword evidence="10" id="KW-0902">Two-component regulatory system</keyword>
<accession>A0ABQ6C3N1</accession>
<evidence type="ECO:0000256" key="12">
    <source>
        <dbReference type="SAM" id="Phobius"/>
    </source>
</evidence>
<evidence type="ECO:0000256" key="10">
    <source>
        <dbReference type="ARBA" id="ARBA00023012"/>
    </source>
</evidence>
<dbReference type="Gene3D" id="1.10.287.130">
    <property type="match status" value="1"/>
</dbReference>
<dbReference type="Gene3D" id="3.30.565.10">
    <property type="entry name" value="Histidine kinase-like ATPase, C-terminal domain"/>
    <property type="match status" value="1"/>
</dbReference>
<feature type="domain" description="Histidine kinase" evidence="13">
    <location>
        <begin position="266"/>
        <end position="481"/>
    </location>
</feature>
<organism evidence="15 16">
    <name type="scientific">Hydrogenophaga electricum</name>
    <dbReference type="NCBI Taxonomy" id="1230953"/>
    <lineage>
        <taxon>Bacteria</taxon>
        <taxon>Pseudomonadati</taxon>
        <taxon>Pseudomonadota</taxon>
        <taxon>Betaproteobacteria</taxon>
        <taxon>Burkholderiales</taxon>
        <taxon>Comamonadaceae</taxon>
        <taxon>Hydrogenophaga</taxon>
    </lineage>
</organism>
<comment type="catalytic activity">
    <reaction evidence="1">
        <text>ATP + protein L-histidine = ADP + protein N-phospho-L-histidine.</text>
        <dbReference type="EC" id="2.7.13.3"/>
    </reaction>
</comment>
<dbReference type="Pfam" id="PF00512">
    <property type="entry name" value="HisKA"/>
    <property type="match status" value="1"/>
</dbReference>
<dbReference type="SMART" id="SM00388">
    <property type="entry name" value="HisKA"/>
    <property type="match status" value="1"/>
</dbReference>
<dbReference type="InterPro" id="IPR005467">
    <property type="entry name" value="His_kinase_dom"/>
</dbReference>
<evidence type="ECO:0000313" key="16">
    <source>
        <dbReference type="Proteomes" id="UP001156903"/>
    </source>
</evidence>
<dbReference type="PRINTS" id="PR00344">
    <property type="entry name" value="BCTRLSENSOR"/>
</dbReference>
<keyword evidence="4" id="KW-1003">Cell membrane</keyword>
<comment type="subcellular location">
    <subcellularLocation>
        <location evidence="2">Cell membrane</location>
        <topology evidence="2">Multi-pass membrane protein</topology>
    </subcellularLocation>
</comment>
<dbReference type="InterPro" id="IPR003661">
    <property type="entry name" value="HisK_dim/P_dom"/>
</dbReference>
<keyword evidence="7 12" id="KW-0812">Transmembrane</keyword>
<keyword evidence="16" id="KW-1185">Reference proteome</keyword>
<dbReference type="PROSITE" id="PS50885">
    <property type="entry name" value="HAMP"/>
    <property type="match status" value="1"/>
</dbReference>
<evidence type="ECO:0000256" key="11">
    <source>
        <dbReference type="ARBA" id="ARBA00023136"/>
    </source>
</evidence>
<proteinExistence type="predicted"/>
<evidence type="ECO:0000256" key="4">
    <source>
        <dbReference type="ARBA" id="ARBA00022475"/>
    </source>
</evidence>
<evidence type="ECO:0000256" key="6">
    <source>
        <dbReference type="ARBA" id="ARBA00022679"/>
    </source>
</evidence>
<dbReference type="InterPro" id="IPR004358">
    <property type="entry name" value="Sig_transdc_His_kin-like_C"/>
</dbReference>
<name>A0ABQ6C3N1_9BURK</name>
<evidence type="ECO:0000256" key="7">
    <source>
        <dbReference type="ARBA" id="ARBA00022692"/>
    </source>
</evidence>
<dbReference type="InterPro" id="IPR036890">
    <property type="entry name" value="HATPase_C_sf"/>
</dbReference>
<dbReference type="InterPro" id="IPR036097">
    <property type="entry name" value="HisK_dim/P_sf"/>
</dbReference>
<dbReference type="PANTHER" id="PTHR45436">
    <property type="entry name" value="SENSOR HISTIDINE KINASE YKOH"/>
    <property type="match status" value="1"/>
</dbReference>
<evidence type="ECO:0000256" key="1">
    <source>
        <dbReference type="ARBA" id="ARBA00000085"/>
    </source>
</evidence>
<evidence type="ECO:0000256" key="2">
    <source>
        <dbReference type="ARBA" id="ARBA00004651"/>
    </source>
</evidence>
<dbReference type="SUPFAM" id="SSF55874">
    <property type="entry name" value="ATPase domain of HSP90 chaperone/DNA topoisomerase II/histidine kinase"/>
    <property type="match status" value="1"/>
</dbReference>
<evidence type="ECO:0000313" key="15">
    <source>
        <dbReference type="EMBL" id="GLS14540.1"/>
    </source>
</evidence>
<dbReference type="InterPro" id="IPR003660">
    <property type="entry name" value="HAMP_dom"/>
</dbReference>